<comment type="similarity">
    <text evidence="1">Belongs to the paxM FAD-dependent monooxygenase family.</text>
</comment>
<dbReference type="EMBL" id="CP055898">
    <property type="protein sequence ID" value="QKX54140.1"/>
    <property type="molecule type" value="Genomic_DNA"/>
</dbReference>
<evidence type="ECO:0000259" key="6">
    <source>
        <dbReference type="Pfam" id="PF01494"/>
    </source>
</evidence>
<dbReference type="SUPFAM" id="SSF51905">
    <property type="entry name" value="FAD/NAD(P)-binding domain"/>
    <property type="match status" value="1"/>
</dbReference>
<protein>
    <recommendedName>
        <fullName evidence="6">FAD-binding domain-containing protein</fullName>
    </recommendedName>
</protein>
<sequence>MAHREDSKFYKFDNGSDVVLDIGIVGAGIAGLTAAATLSRLGHHVDVYERSSFANEIGAAINVGPNAMHVLRAFDFDVVRARFLKVQEGLQVNGHTLETTHSLTYEDYERKFHVPWYFSHRVDLHNELKRLALNGSDGFPGAKLHLAKPLVDVDCENGVLKFEDGSIVRKDVIVGADGVHSVVAQCVLGAEIPASAVGEGAFRFLIPTEKLLKNPITKPLFQDEKVTSHIAAVSDRRIVYYPCRNGEVQNFVGLHPVQVDRKEEEIEIRKDWQAGGSIQDLLDTFAEFHPALVEVCRNAEDLKLWKLFSRAPISKWTKGKVIIVGDAVHPMLPHQGQAGNQAIEDAGALGVCLSDIRRREDIPLRLELVQNIRRERAAAMQIFSNAGQDQSERIQKEAQLYVKGPIPKNRTEFHQWNFAYDVLTESVEALAAITSSEPGIPS</sequence>
<dbReference type="Proteomes" id="UP000509510">
    <property type="component" value="Chromosome I"/>
</dbReference>
<name>A0A7H8QJM6_TALRU</name>
<dbReference type="Pfam" id="PF01494">
    <property type="entry name" value="FAD_binding_3"/>
    <property type="match status" value="1"/>
</dbReference>
<dbReference type="InterPro" id="IPR002938">
    <property type="entry name" value="FAD-bd"/>
</dbReference>
<dbReference type="KEGG" id="trg:TRUGW13939_01224"/>
<evidence type="ECO:0000256" key="4">
    <source>
        <dbReference type="ARBA" id="ARBA00023002"/>
    </source>
</evidence>
<dbReference type="GeneID" id="55988737"/>
<keyword evidence="5" id="KW-0503">Monooxygenase</keyword>
<dbReference type="PANTHER" id="PTHR13789">
    <property type="entry name" value="MONOOXYGENASE"/>
    <property type="match status" value="1"/>
</dbReference>
<dbReference type="GO" id="GO:0004497">
    <property type="term" value="F:monooxygenase activity"/>
    <property type="evidence" value="ECO:0007669"/>
    <property type="project" value="UniProtKB-KW"/>
</dbReference>
<evidence type="ECO:0000256" key="1">
    <source>
        <dbReference type="ARBA" id="ARBA00007992"/>
    </source>
</evidence>
<reference evidence="8" key="1">
    <citation type="submission" date="2020-06" db="EMBL/GenBank/DDBJ databases">
        <title>A chromosome-scale genome assembly of Talaromyces rugulosus W13939.</title>
        <authorList>
            <person name="Wang B."/>
            <person name="Guo L."/>
            <person name="Ye K."/>
            <person name="Wang L."/>
        </authorList>
    </citation>
    <scope>NUCLEOTIDE SEQUENCE [LARGE SCALE GENOMIC DNA]</scope>
    <source>
        <strain evidence="8">W13939</strain>
    </source>
</reference>
<dbReference type="PRINTS" id="PR00420">
    <property type="entry name" value="RNGMNOXGNASE"/>
</dbReference>
<keyword evidence="4" id="KW-0560">Oxidoreductase</keyword>
<dbReference type="AlphaFoldDB" id="A0A7H8QJM6"/>
<proteinExistence type="inferred from homology"/>
<evidence type="ECO:0000313" key="8">
    <source>
        <dbReference type="Proteomes" id="UP000509510"/>
    </source>
</evidence>
<dbReference type="InterPro" id="IPR036188">
    <property type="entry name" value="FAD/NAD-bd_sf"/>
</dbReference>
<keyword evidence="2" id="KW-0285">Flavoprotein</keyword>
<organism evidence="7 8">
    <name type="scientific">Talaromyces rugulosus</name>
    <name type="common">Penicillium rugulosum</name>
    <dbReference type="NCBI Taxonomy" id="121627"/>
    <lineage>
        <taxon>Eukaryota</taxon>
        <taxon>Fungi</taxon>
        <taxon>Dikarya</taxon>
        <taxon>Ascomycota</taxon>
        <taxon>Pezizomycotina</taxon>
        <taxon>Eurotiomycetes</taxon>
        <taxon>Eurotiomycetidae</taxon>
        <taxon>Eurotiales</taxon>
        <taxon>Trichocomaceae</taxon>
        <taxon>Talaromyces</taxon>
        <taxon>Talaromyces sect. Islandici</taxon>
    </lineage>
</organism>
<keyword evidence="8" id="KW-1185">Reference proteome</keyword>
<evidence type="ECO:0000313" key="7">
    <source>
        <dbReference type="EMBL" id="QKX54140.1"/>
    </source>
</evidence>
<feature type="domain" description="FAD-binding" evidence="6">
    <location>
        <begin position="21"/>
        <end position="380"/>
    </location>
</feature>
<dbReference type="OrthoDB" id="9993796at2759"/>
<evidence type="ECO:0000256" key="2">
    <source>
        <dbReference type="ARBA" id="ARBA00022630"/>
    </source>
</evidence>
<dbReference type="GO" id="GO:0071949">
    <property type="term" value="F:FAD binding"/>
    <property type="evidence" value="ECO:0007669"/>
    <property type="project" value="InterPro"/>
</dbReference>
<dbReference type="InterPro" id="IPR050493">
    <property type="entry name" value="FAD-dep_Monooxygenase_BioMet"/>
</dbReference>
<dbReference type="Gene3D" id="3.50.50.60">
    <property type="entry name" value="FAD/NAD(P)-binding domain"/>
    <property type="match status" value="1"/>
</dbReference>
<evidence type="ECO:0000256" key="3">
    <source>
        <dbReference type="ARBA" id="ARBA00022827"/>
    </source>
</evidence>
<dbReference type="RefSeq" id="XP_035340319.1">
    <property type="nucleotide sequence ID" value="XM_035484426.1"/>
</dbReference>
<evidence type="ECO:0000256" key="5">
    <source>
        <dbReference type="ARBA" id="ARBA00023033"/>
    </source>
</evidence>
<accession>A0A7H8QJM6</accession>
<dbReference type="PANTHER" id="PTHR13789:SF215">
    <property type="entry name" value="FAD-BINDING DOMAIN-CONTAINING PROTEIN-RELATED"/>
    <property type="match status" value="1"/>
</dbReference>
<gene>
    <name evidence="7" type="ORF">TRUGW13939_01224</name>
</gene>
<dbReference type="SUPFAM" id="SSF54373">
    <property type="entry name" value="FAD-linked reductases, C-terminal domain"/>
    <property type="match status" value="1"/>
</dbReference>
<keyword evidence="3" id="KW-0274">FAD</keyword>